<organism evidence="1 2">
    <name type="scientific">Mycoplasma parvum str. Indiana</name>
    <dbReference type="NCBI Taxonomy" id="1403316"/>
    <lineage>
        <taxon>Bacteria</taxon>
        <taxon>Bacillati</taxon>
        <taxon>Mycoplasmatota</taxon>
        <taxon>Mollicutes</taxon>
        <taxon>Mycoplasmataceae</taxon>
        <taxon>Mycoplasma</taxon>
    </lineage>
</organism>
<dbReference type="KEGG" id="mpv:PRV_01350"/>
<sequence length="280" mass="33647">MAKEVAKKFFLDHFPKYRSQIRSFKKILVGFSNQIFKIVLLDGRAFKVRIAENNHLISRENELAILKLIEDPYLLAYDKTTGNAIYEWVEGDQLKVRFIDEEILLKVIELGNKYHSVPKEKLVDIEEHKHFDFYSKIDKDRMEYQEYFPIYKELIDKHKNLPKVLTHNDISLKNLIHSIKENGENELILIDYEWARINTIYWEYGNFIKESQLTLDKIELLAQLLNLDLKILIDFAFIATFYSWQLSFSWDRSERLEKYRGKLISQLERYLELKEEILEK</sequence>
<dbReference type="SUPFAM" id="SSF56112">
    <property type="entry name" value="Protein kinase-like (PK-like)"/>
    <property type="match status" value="1"/>
</dbReference>
<dbReference type="PATRIC" id="fig|1403316.3.peg.241"/>
<keyword evidence="1" id="KW-0418">Kinase</keyword>
<dbReference type="GO" id="GO:0005737">
    <property type="term" value="C:cytoplasm"/>
    <property type="evidence" value="ECO:0007669"/>
    <property type="project" value="TreeGrafter"/>
</dbReference>
<dbReference type="STRING" id="1403316.PRV_01350"/>
<dbReference type="HOGENOM" id="CLU_089619_0_0_14"/>
<evidence type="ECO:0000313" key="1">
    <source>
        <dbReference type="EMBL" id="AGX89031.1"/>
    </source>
</evidence>
<dbReference type="RefSeq" id="WP_022769533.1">
    <property type="nucleotide sequence ID" value="NC_022575.1"/>
</dbReference>
<protein>
    <submittedName>
        <fullName evidence="1">Choline kinase</fullName>
    </submittedName>
</protein>
<dbReference type="PANTHER" id="PTHR22603">
    <property type="entry name" value="CHOLINE/ETHANOALAMINE KINASE"/>
    <property type="match status" value="1"/>
</dbReference>
<dbReference type="Gene3D" id="3.90.1200.10">
    <property type="match status" value="1"/>
</dbReference>
<reference evidence="1 2" key="1">
    <citation type="journal article" date="2013" name="Genome Announc.">
        <title>Genome Sequence of Mycoplasma parvum (Formerly Eperythrozoon parvum), a Diminutive Hemoplasma of the Pig.</title>
        <authorList>
            <person name="do Nascimento N.C."/>
            <person name="Dos Santos A.P."/>
            <person name="Chu Y."/>
            <person name="Guimaraes A.M."/>
            <person name="Pagliaro A."/>
            <person name="Messick J.B."/>
        </authorList>
    </citation>
    <scope>NUCLEOTIDE SEQUENCE [LARGE SCALE GENOMIC DNA]</scope>
    <source>
        <strain evidence="1 2">Indiana</strain>
    </source>
</reference>
<dbReference type="PANTHER" id="PTHR22603:SF66">
    <property type="entry name" value="ETHANOLAMINE KINASE"/>
    <property type="match status" value="1"/>
</dbReference>
<keyword evidence="1" id="KW-0808">Transferase</keyword>
<dbReference type="EMBL" id="CP006771">
    <property type="protein sequence ID" value="AGX89031.1"/>
    <property type="molecule type" value="Genomic_DNA"/>
</dbReference>
<dbReference type="AlphaFoldDB" id="U5NBT7"/>
<dbReference type="OrthoDB" id="400457at2"/>
<dbReference type="GO" id="GO:0004305">
    <property type="term" value="F:ethanolamine kinase activity"/>
    <property type="evidence" value="ECO:0007669"/>
    <property type="project" value="TreeGrafter"/>
</dbReference>
<name>U5NBT7_9MOLU</name>
<keyword evidence="2" id="KW-1185">Reference proteome</keyword>
<dbReference type="Gene3D" id="3.30.200.20">
    <property type="entry name" value="Phosphorylase Kinase, domain 1"/>
    <property type="match status" value="1"/>
</dbReference>
<proteinExistence type="predicted"/>
<accession>U5NBT7</accession>
<evidence type="ECO:0000313" key="2">
    <source>
        <dbReference type="Proteomes" id="UP000017119"/>
    </source>
</evidence>
<dbReference type="InterPro" id="IPR011009">
    <property type="entry name" value="Kinase-like_dom_sf"/>
</dbReference>
<dbReference type="GO" id="GO:0006646">
    <property type="term" value="P:phosphatidylethanolamine biosynthetic process"/>
    <property type="evidence" value="ECO:0007669"/>
    <property type="project" value="TreeGrafter"/>
</dbReference>
<dbReference type="Proteomes" id="UP000017119">
    <property type="component" value="Chromosome"/>
</dbReference>
<gene>
    <name evidence="1" type="ORF">PRV_01350</name>
</gene>
<dbReference type="Pfam" id="PF01633">
    <property type="entry name" value="Choline_kinase"/>
    <property type="match status" value="1"/>
</dbReference>